<dbReference type="Gene3D" id="3.40.1110.10">
    <property type="entry name" value="Calcium-transporting ATPase, cytoplasmic domain N"/>
    <property type="match status" value="1"/>
</dbReference>
<proteinExistence type="predicted"/>
<sequence length="941" mass="103730">MAEKWYDKSVKQTETWLKTDSSKGLDREEVIKRRRLDGNNDIYPTPKKSFLNYLRHLLTDYTSVLLLITLLISAVFDEADNLPVMLLILVTYYAIVIFTYVRSQRIIEGLGTYALPNVKVLREGRLYMVKQKQLVRGDVIYVSTGDIVPCDARLVESDGLEVLEVNVTSVAHAVRKDASFVDYHDISPAQQKNMIFASSIVTRGTAKAVCCETGADTLVCVMKKNEPIMSNERLIVLDSIGRFCRSWTLVMTLIVMALTVCDIIVSNGAPGGLLGSFLTGLSLAVASMSEFYSAFAYIVLACGIFSAVNRKKDVNTGALIKNTDKLGDIKNLTTLIVPRRAAFSVRDMRVGKVFANGDSFAPGEHGYQRNAGRVLRYALLSTGLYGAGRLTENNRRGENIYTAEEEAIISAAEKCGEYNIGLEERYPMLRHIGKCAECRFETTLVRYENGFVVSLRGEYTQVLPICRYYTEDSRVYEMTPEKRSEFLVAAEKLSRESYRVIAVASKDTIYNNLSRLSACQSDMTFEGFVAVREPTLPDAAKNVLRCQNAGIRVIMLCPDVSENNAIAAETLGIAKERGQIITGQELATLKEGLFRANLGIYTVYEGLNLAQKRLLVRFLQESGEKVGYLCSELDEIILMKEADVGFSESITISDRAGTAGIDLSGRKIPVYTKTADGANGSGCEALKFVSDVIVSEADKNGTGGFNAIVDSVICAKSIYYNLHRMLKYMIASQVAKLFIVFVSVFLGVTALTPPEILFCGLVVDFAALIIIAFERSGTTLLKMPSHITEKLTKPLTRNIGYIVIGLFWAAVTLAAAFYMKGIGLITDEAFPTCCFLSFILTQIAMLNECKREQSIFDRNVKMNGAYLALLAVVVSFAVLLFLSPGFGALFSVTVIPAEAYIGIAAVPVLITLCCELYKLINLKVSDTPKKPKAGIFDTDEE</sequence>
<organism evidence="9 10">
    <name type="scientific">Candidatus Colimorpha enterica</name>
    <dbReference type="NCBI Taxonomy" id="3083063"/>
    <lineage>
        <taxon>Bacteria</taxon>
        <taxon>Pseudomonadati</taxon>
        <taxon>Bacteroidota</taxon>
        <taxon>Bacteroidia</taxon>
        <taxon>Bacteroidales</taxon>
        <taxon>Candidatus Colimorpha</taxon>
    </lineage>
</organism>
<evidence type="ECO:0000256" key="6">
    <source>
        <dbReference type="ARBA" id="ARBA00023136"/>
    </source>
</evidence>
<dbReference type="SUPFAM" id="SSF56784">
    <property type="entry name" value="HAD-like"/>
    <property type="match status" value="1"/>
</dbReference>
<dbReference type="InterPro" id="IPR004014">
    <property type="entry name" value="ATPase_P-typ_cation-transptr_N"/>
</dbReference>
<evidence type="ECO:0000256" key="1">
    <source>
        <dbReference type="ARBA" id="ARBA00004370"/>
    </source>
</evidence>
<dbReference type="EMBL" id="JALEMU010000031">
    <property type="protein sequence ID" value="MCI5755011.1"/>
    <property type="molecule type" value="Genomic_DNA"/>
</dbReference>
<keyword evidence="4" id="KW-0460">Magnesium</keyword>
<dbReference type="InterPro" id="IPR059000">
    <property type="entry name" value="ATPase_P-type_domA"/>
</dbReference>
<dbReference type="GO" id="GO:0005388">
    <property type="term" value="F:P-type calcium transporter activity"/>
    <property type="evidence" value="ECO:0007669"/>
    <property type="project" value="TreeGrafter"/>
</dbReference>
<keyword evidence="5 7" id="KW-1133">Transmembrane helix</keyword>
<feature type="transmembrane region" description="Helical" evidence="7">
    <location>
        <begin position="799"/>
        <end position="817"/>
    </location>
</feature>
<keyword evidence="6 7" id="KW-0472">Membrane</keyword>
<dbReference type="Gene3D" id="1.20.1110.10">
    <property type="entry name" value="Calcium-transporting ATPase, transmembrane domain"/>
    <property type="match status" value="3"/>
</dbReference>
<dbReference type="PANTHER" id="PTHR24093">
    <property type="entry name" value="CATION TRANSPORTING ATPASE"/>
    <property type="match status" value="1"/>
</dbReference>
<gene>
    <name evidence="9" type="ORF">MR241_01810</name>
</gene>
<protein>
    <submittedName>
        <fullName evidence="9">Cation transporting ATPase C-terminal domain-containing protein</fullName>
    </submittedName>
</protein>
<dbReference type="GO" id="GO:0000166">
    <property type="term" value="F:nucleotide binding"/>
    <property type="evidence" value="ECO:0007669"/>
    <property type="project" value="InterPro"/>
</dbReference>
<dbReference type="Proteomes" id="UP001139365">
    <property type="component" value="Unassembled WGS sequence"/>
</dbReference>
<comment type="subcellular location">
    <subcellularLocation>
        <location evidence="1">Membrane</location>
    </subcellularLocation>
</comment>
<dbReference type="SUPFAM" id="SSF81665">
    <property type="entry name" value="Calcium ATPase, transmembrane domain M"/>
    <property type="match status" value="1"/>
</dbReference>
<dbReference type="SUPFAM" id="SSF81660">
    <property type="entry name" value="Metal cation-transporting ATPase, ATP-binding domain N"/>
    <property type="match status" value="1"/>
</dbReference>
<evidence type="ECO:0000256" key="4">
    <source>
        <dbReference type="ARBA" id="ARBA00022842"/>
    </source>
</evidence>
<dbReference type="Pfam" id="PF00689">
    <property type="entry name" value="Cation_ATPase_C"/>
    <property type="match status" value="1"/>
</dbReference>
<feature type="transmembrane region" description="Helical" evidence="7">
    <location>
        <begin position="247"/>
        <end position="265"/>
    </location>
</feature>
<dbReference type="Pfam" id="PF00122">
    <property type="entry name" value="E1-E2_ATPase"/>
    <property type="match status" value="1"/>
</dbReference>
<dbReference type="InterPro" id="IPR036412">
    <property type="entry name" value="HAD-like_sf"/>
</dbReference>
<dbReference type="AlphaFoldDB" id="A0AAE3JZ96"/>
<evidence type="ECO:0000313" key="10">
    <source>
        <dbReference type="Proteomes" id="UP001139365"/>
    </source>
</evidence>
<evidence type="ECO:0000256" key="7">
    <source>
        <dbReference type="SAM" id="Phobius"/>
    </source>
</evidence>
<dbReference type="InterPro" id="IPR023299">
    <property type="entry name" value="ATPase_P-typ_cyto_dom_N"/>
</dbReference>
<dbReference type="InterPro" id="IPR023298">
    <property type="entry name" value="ATPase_P-typ_TM_dom_sf"/>
</dbReference>
<dbReference type="SUPFAM" id="SSF81653">
    <property type="entry name" value="Calcium ATPase, transduction domain A"/>
    <property type="match status" value="1"/>
</dbReference>
<dbReference type="SMART" id="SM00831">
    <property type="entry name" value="Cation_ATPase_N"/>
    <property type="match status" value="1"/>
</dbReference>
<dbReference type="InterPro" id="IPR006068">
    <property type="entry name" value="ATPase_P-typ_cation-transptr_C"/>
</dbReference>
<evidence type="ECO:0000256" key="5">
    <source>
        <dbReference type="ARBA" id="ARBA00022989"/>
    </source>
</evidence>
<evidence type="ECO:0000313" key="9">
    <source>
        <dbReference type="EMBL" id="MCI5755011.1"/>
    </source>
</evidence>
<keyword evidence="2 7" id="KW-0812">Transmembrane</keyword>
<feature type="transmembrane region" description="Helical" evidence="7">
    <location>
        <begin position="277"/>
        <end position="305"/>
    </location>
</feature>
<feature type="transmembrane region" description="Helical" evidence="7">
    <location>
        <begin position="755"/>
        <end position="773"/>
    </location>
</feature>
<comment type="caution">
    <text evidence="9">The sequence shown here is derived from an EMBL/GenBank/DDBJ whole genome shotgun (WGS) entry which is preliminary data.</text>
</comment>
<dbReference type="InterPro" id="IPR008250">
    <property type="entry name" value="ATPase_P-typ_transduc_dom_A_sf"/>
</dbReference>
<reference evidence="9 10" key="1">
    <citation type="submission" date="2022-03" db="EMBL/GenBank/DDBJ databases">
        <title>Metagenome-assembled genomes from swine fecal metagenomes.</title>
        <authorList>
            <person name="Holman D.B."/>
            <person name="Kommadath A."/>
        </authorList>
    </citation>
    <scope>NUCLEOTIDE SEQUENCE [LARGE SCALE GENOMIC DNA]</scope>
    <source>
        <strain evidence="9">SUG147</strain>
    </source>
</reference>
<accession>A0AAE3JZ96</accession>
<feature type="transmembrane region" description="Helical" evidence="7">
    <location>
        <begin position="728"/>
        <end position="749"/>
    </location>
</feature>
<feature type="transmembrane region" description="Helical" evidence="7">
    <location>
        <begin position="866"/>
        <end position="887"/>
    </location>
</feature>
<dbReference type="GO" id="GO:0005886">
    <property type="term" value="C:plasma membrane"/>
    <property type="evidence" value="ECO:0007669"/>
    <property type="project" value="TreeGrafter"/>
</dbReference>
<evidence type="ECO:0000256" key="2">
    <source>
        <dbReference type="ARBA" id="ARBA00022692"/>
    </source>
</evidence>
<dbReference type="PANTHER" id="PTHR24093:SF506">
    <property type="entry name" value="CATION-TRANSPORTING ATPASE PMA1"/>
    <property type="match status" value="1"/>
</dbReference>
<feature type="transmembrane region" description="Helical" evidence="7">
    <location>
        <begin position="82"/>
        <end position="101"/>
    </location>
</feature>
<feature type="transmembrane region" description="Helical" evidence="7">
    <location>
        <begin position="829"/>
        <end position="846"/>
    </location>
</feature>
<evidence type="ECO:0000256" key="3">
    <source>
        <dbReference type="ARBA" id="ARBA00022723"/>
    </source>
</evidence>
<feature type="domain" description="Cation-transporting P-type ATPase N-terminal" evidence="8">
    <location>
        <begin position="4"/>
        <end position="78"/>
    </location>
</feature>
<feature type="transmembrane region" description="Helical" evidence="7">
    <location>
        <begin position="899"/>
        <end position="920"/>
    </location>
</feature>
<name>A0AAE3JZ96_9BACT</name>
<dbReference type="Gene3D" id="3.40.50.1000">
    <property type="entry name" value="HAD superfamily/HAD-like"/>
    <property type="match status" value="1"/>
</dbReference>
<dbReference type="Pfam" id="PF00690">
    <property type="entry name" value="Cation_ATPase_N"/>
    <property type="match status" value="1"/>
</dbReference>
<dbReference type="InterPro" id="IPR023214">
    <property type="entry name" value="HAD_sf"/>
</dbReference>
<dbReference type="Gene3D" id="2.70.150.10">
    <property type="entry name" value="Calcium-transporting ATPase, cytoplasmic transduction domain A"/>
    <property type="match status" value="1"/>
</dbReference>
<evidence type="ECO:0000259" key="8">
    <source>
        <dbReference type="SMART" id="SM00831"/>
    </source>
</evidence>
<dbReference type="Pfam" id="PF13246">
    <property type="entry name" value="Cation_ATPase"/>
    <property type="match status" value="1"/>
</dbReference>
<feature type="transmembrane region" description="Helical" evidence="7">
    <location>
        <begin position="57"/>
        <end position="76"/>
    </location>
</feature>
<keyword evidence="3" id="KW-0479">Metal-binding</keyword>
<dbReference type="GO" id="GO:0046872">
    <property type="term" value="F:metal ion binding"/>
    <property type="evidence" value="ECO:0007669"/>
    <property type="project" value="UniProtKB-KW"/>
</dbReference>